<evidence type="ECO:0000313" key="2">
    <source>
        <dbReference type="EMBL" id="MSC34522.1"/>
    </source>
</evidence>
<dbReference type="Proteomes" id="UP000480929">
    <property type="component" value="Unassembled WGS sequence"/>
</dbReference>
<evidence type="ECO:0000313" key="3">
    <source>
        <dbReference type="Proteomes" id="UP000433575"/>
    </source>
</evidence>
<dbReference type="RefSeq" id="WP_154240194.1">
    <property type="nucleotide sequence ID" value="NZ_WKPI01000037.1"/>
</dbReference>
<keyword evidence="4" id="KW-1185">Reference proteome</keyword>
<name>A0A6N7SAV4_9FIRM</name>
<dbReference type="OrthoDB" id="1956471at2"/>
<dbReference type="AlphaFoldDB" id="A0A6N7SAV4"/>
<dbReference type="Proteomes" id="UP000433575">
    <property type="component" value="Unassembled WGS sequence"/>
</dbReference>
<accession>A0A6N7SAV4</accession>
<dbReference type="EMBL" id="WKPI01000037">
    <property type="protein sequence ID" value="MSC34522.1"/>
    <property type="molecule type" value="Genomic_DNA"/>
</dbReference>
<dbReference type="EMBL" id="WKPJ01000035">
    <property type="protein sequence ID" value="MSA90792.1"/>
    <property type="molecule type" value="Genomic_DNA"/>
</dbReference>
<protein>
    <submittedName>
        <fullName evidence="1">Uncharacterized protein</fullName>
    </submittedName>
</protein>
<comment type="caution">
    <text evidence="1">The sequence shown here is derived from an EMBL/GenBank/DDBJ whole genome shotgun (WGS) entry which is preliminary data.</text>
</comment>
<evidence type="ECO:0000313" key="4">
    <source>
        <dbReference type="Proteomes" id="UP000480929"/>
    </source>
</evidence>
<reference evidence="3 4" key="1">
    <citation type="journal article" date="2019" name="Nat. Med.">
        <title>A library of human gut bacterial isolates paired with longitudinal multiomics data enables mechanistic microbiome research.</title>
        <authorList>
            <person name="Poyet M."/>
            <person name="Groussin M."/>
            <person name="Gibbons S.M."/>
            <person name="Avila-Pacheco J."/>
            <person name="Jiang X."/>
            <person name="Kearney S.M."/>
            <person name="Perrotta A.R."/>
            <person name="Berdy B."/>
            <person name="Zhao S."/>
            <person name="Lieberman T.D."/>
            <person name="Swanson P.K."/>
            <person name="Smith M."/>
            <person name="Roesemann S."/>
            <person name="Alexander J.E."/>
            <person name="Rich S.A."/>
            <person name="Livny J."/>
            <person name="Vlamakis H."/>
            <person name="Clish C."/>
            <person name="Bullock K."/>
            <person name="Deik A."/>
            <person name="Scott J."/>
            <person name="Pierce K.A."/>
            <person name="Xavier R.J."/>
            <person name="Alm E.J."/>
        </authorList>
    </citation>
    <scope>NUCLEOTIDE SEQUENCE [LARGE SCALE GENOMIC DNA]</scope>
    <source>
        <strain evidence="1 3">BIOML-A4</strain>
        <strain evidence="2 4">BIOML-A5</strain>
    </source>
</reference>
<gene>
    <name evidence="2" type="ORF">GKD88_15455</name>
    <name evidence="1" type="ORF">GKE08_15785</name>
</gene>
<evidence type="ECO:0000313" key="1">
    <source>
        <dbReference type="EMBL" id="MSA90792.1"/>
    </source>
</evidence>
<sequence length="137" mass="15261">MDVTVKEITDQLKGITPKNPVIIEFSVVNFKQEEGSQKISEVAQEYTVTVKTMGNLPLNFTLSAVGSTSADYIKTFQVSPSDPTQWMGIGGRLPIGYAVTHTYQLSVSWTGSEDYEKYLDEIDRVLLIIEAKQVQPQ</sequence>
<proteinExistence type="predicted"/>
<organism evidence="1 3">
    <name type="scientific">Holdemania massiliensis</name>
    <dbReference type="NCBI Taxonomy" id="1468449"/>
    <lineage>
        <taxon>Bacteria</taxon>
        <taxon>Bacillati</taxon>
        <taxon>Bacillota</taxon>
        <taxon>Erysipelotrichia</taxon>
        <taxon>Erysipelotrichales</taxon>
        <taxon>Erysipelotrichaceae</taxon>
        <taxon>Holdemania</taxon>
    </lineage>
</organism>